<sequence length="65" mass="7562">MSRISIGWQVLEPNEVLSLMFKAYLLSLVLVISVVVWTASDAWTLYVEYYYMTSLSIRVSNYSNF</sequence>
<dbReference type="PaxDb" id="3218-PP1S51_264V6.1"/>
<dbReference type="EMBL" id="ABEU02000010">
    <property type="protein sequence ID" value="PNR46242.1"/>
    <property type="molecule type" value="Genomic_DNA"/>
</dbReference>
<evidence type="ECO:0000313" key="3">
    <source>
        <dbReference type="EnsemblPlants" id="PAC:32900532.CDS.1"/>
    </source>
</evidence>
<keyword evidence="1" id="KW-0472">Membrane</keyword>
<organism evidence="2">
    <name type="scientific">Physcomitrium patens</name>
    <name type="common">Spreading-leaved earth moss</name>
    <name type="synonym">Physcomitrella patens</name>
    <dbReference type="NCBI Taxonomy" id="3218"/>
    <lineage>
        <taxon>Eukaryota</taxon>
        <taxon>Viridiplantae</taxon>
        <taxon>Streptophyta</taxon>
        <taxon>Embryophyta</taxon>
        <taxon>Bryophyta</taxon>
        <taxon>Bryophytina</taxon>
        <taxon>Bryopsida</taxon>
        <taxon>Funariidae</taxon>
        <taxon>Funariales</taxon>
        <taxon>Funariaceae</taxon>
        <taxon>Physcomitrium</taxon>
    </lineage>
</organism>
<keyword evidence="1" id="KW-0812">Transmembrane</keyword>
<reference evidence="3" key="3">
    <citation type="submission" date="2020-12" db="UniProtKB">
        <authorList>
            <consortium name="EnsemblPlants"/>
        </authorList>
    </citation>
    <scope>IDENTIFICATION</scope>
</reference>
<evidence type="ECO:0000313" key="2">
    <source>
        <dbReference type="EMBL" id="PNR46242.1"/>
    </source>
</evidence>
<keyword evidence="4" id="KW-1185">Reference proteome</keyword>
<dbReference type="Proteomes" id="UP000006727">
    <property type="component" value="Chromosome 10"/>
</dbReference>
<reference evidence="2 4" key="2">
    <citation type="journal article" date="2018" name="Plant J.">
        <title>The Physcomitrella patens chromosome-scale assembly reveals moss genome structure and evolution.</title>
        <authorList>
            <person name="Lang D."/>
            <person name="Ullrich K.K."/>
            <person name="Murat F."/>
            <person name="Fuchs J."/>
            <person name="Jenkins J."/>
            <person name="Haas F.B."/>
            <person name="Piednoel M."/>
            <person name="Gundlach H."/>
            <person name="Van Bel M."/>
            <person name="Meyberg R."/>
            <person name="Vives C."/>
            <person name="Morata J."/>
            <person name="Symeonidi A."/>
            <person name="Hiss M."/>
            <person name="Muchero W."/>
            <person name="Kamisugi Y."/>
            <person name="Saleh O."/>
            <person name="Blanc G."/>
            <person name="Decker E.L."/>
            <person name="van Gessel N."/>
            <person name="Grimwood J."/>
            <person name="Hayes R.D."/>
            <person name="Graham S.W."/>
            <person name="Gunter L.E."/>
            <person name="McDaniel S.F."/>
            <person name="Hoernstein S.N.W."/>
            <person name="Larsson A."/>
            <person name="Li F.W."/>
            <person name="Perroud P.F."/>
            <person name="Phillips J."/>
            <person name="Ranjan P."/>
            <person name="Rokshar D.S."/>
            <person name="Rothfels C.J."/>
            <person name="Schneider L."/>
            <person name="Shu S."/>
            <person name="Stevenson D.W."/>
            <person name="Thummler F."/>
            <person name="Tillich M."/>
            <person name="Villarreal Aguilar J.C."/>
            <person name="Widiez T."/>
            <person name="Wong G.K."/>
            <person name="Wymore A."/>
            <person name="Zhang Y."/>
            <person name="Zimmer A.D."/>
            <person name="Quatrano R.S."/>
            <person name="Mayer K.F.X."/>
            <person name="Goodstein D."/>
            <person name="Casacuberta J.M."/>
            <person name="Vandepoele K."/>
            <person name="Reski R."/>
            <person name="Cuming A.C."/>
            <person name="Tuskan G.A."/>
            <person name="Maumus F."/>
            <person name="Salse J."/>
            <person name="Schmutz J."/>
            <person name="Rensing S.A."/>
        </authorList>
    </citation>
    <scope>NUCLEOTIDE SEQUENCE [LARGE SCALE GENOMIC DNA]</scope>
    <source>
        <strain evidence="3 4">cv. Gransden 2004</strain>
    </source>
</reference>
<evidence type="ECO:0000313" key="4">
    <source>
        <dbReference type="Proteomes" id="UP000006727"/>
    </source>
</evidence>
<keyword evidence="1" id="KW-1133">Transmembrane helix</keyword>
<name>A0A2K1JXI5_PHYPA</name>
<gene>
    <name evidence="2" type="ORF">PHYPA_013361</name>
</gene>
<dbReference type="AlphaFoldDB" id="A0A2K1JXI5"/>
<proteinExistence type="predicted"/>
<protein>
    <submittedName>
        <fullName evidence="2 3">Uncharacterized protein</fullName>
    </submittedName>
</protein>
<dbReference type="Gramene" id="Pp3c10_3320V3.2">
    <property type="protein sequence ID" value="PAC:32900533.CDS.1"/>
    <property type="gene ID" value="Pp3c10_3320"/>
</dbReference>
<dbReference type="EnsemblPlants" id="Pp3c10_3320V3.2">
    <property type="protein sequence ID" value="PAC:32900533.CDS.1"/>
    <property type="gene ID" value="Pp3c10_3320"/>
</dbReference>
<dbReference type="EnsemblPlants" id="Pp3c10_3320V3.1">
    <property type="protein sequence ID" value="PAC:32900532.CDS.1"/>
    <property type="gene ID" value="Pp3c10_3320"/>
</dbReference>
<feature type="transmembrane region" description="Helical" evidence="1">
    <location>
        <begin position="21"/>
        <end position="40"/>
    </location>
</feature>
<reference evidence="2 4" key="1">
    <citation type="journal article" date="2008" name="Science">
        <title>The Physcomitrella genome reveals evolutionary insights into the conquest of land by plants.</title>
        <authorList>
            <person name="Rensing S."/>
            <person name="Lang D."/>
            <person name="Zimmer A."/>
            <person name="Terry A."/>
            <person name="Salamov A."/>
            <person name="Shapiro H."/>
            <person name="Nishiyama T."/>
            <person name="Perroud P.-F."/>
            <person name="Lindquist E."/>
            <person name="Kamisugi Y."/>
            <person name="Tanahashi T."/>
            <person name="Sakakibara K."/>
            <person name="Fujita T."/>
            <person name="Oishi K."/>
            <person name="Shin-I T."/>
            <person name="Kuroki Y."/>
            <person name="Toyoda A."/>
            <person name="Suzuki Y."/>
            <person name="Hashimoto A."/>
            <person name="Yamaguchi K."/>
            <person name="Sugano A."/>
            <person name="Kohara Y."/>
            <person name="Fujiyama A."/>
            <person name="Anterola A."/>
            <person name="Aoki S."/>
            <person name="Ashton N."/>
            <person name="Barbazuk W.B."/>
            <person name="Barker E."/>
            <person name="Bennetzen J."/>
            <person name="Bezanilla M."/>
            <person name="Blankenship R."/>
            <person name="Cho S.H."/>
            <person name="Dutcher S."/>
            <person name="Estelle M."/>
            <person name="Fawcett J.A."/>
            <person name="Gundlach H."/>
            <person name="Hanada K."/>
            <person name="Heyl A."/>
            <person name="Hicks K.A."/>
            <person name="Hugh J."/>
            <person name="Lohr M."/>
            <person name="Mayer K."/>
            <person name="Melkozernov A."/>
            <person name="Murata T."/>
            <person name="Nelson D."/>
            <person name="Pils B."/>
            <person name="Prigge M."/>
            <person name="Reiss B."/>
            <person name="Renner T."/>
            <person name="Rombauts S."/>
            <person name="Rushton P."/>
            <person name="Sanderfoot A."/>
            <person name="Schween G."/>
            <person name="Shiu S.-H."/>
            <person name="Stueber K."/>
            <person name="Theodoulou F.L."/>
            <person name="Tu H."/>
            <person name="Van de Peer Y."/>
            <person name="Verrier P.J."/>
            <person name="Waters E."/>
            <person name="Wood A."/>
            <person name="Yang L."/>
            <person name="Cove D."/>
            <person name="Cuming A."/>
            <person name="Hasebe M."/>
            <person name="Lucas S."/>
            <person name="Mishler D.B."/>
            <person name="Reski R."/>
            <person name="Grigoriev I."/>
            <person name="Quatrano R.S."/>
            <person name="Boore J.L."/>
        </authorList>
    </citation>
    <scope>NUCLEOTIDE SEQUENCE [LARGE SCALE GENOMIC DNA]</scope>
    <source>
        <strain evidence="3 4">cv. Gransden 2004</strain>
    </source>
</reference>
<dbReference type="InParanoid" id="A0A2K1JXI5"/>
<accession>A0A2K1JXI5</accession>
<evidence type="ECO:0000256" key="1">
    <source>
        <dbReference type="SAM" id="Phobius"/>
    </source>
</evidence>
<dbReference type="Gramene" id="Pp3c10_3320V3.1">
    <property type="protein sequence ID" value="PAC:32900532.CDS.1"/>
    <property type="gene ID" value="Pp3c10_3320"/>
</dbReference>